<gene>
    <name evidence="3" type="ORF">B0I71DRAFT_134472</name>
    <name evidence="2" type="ORF">YALI1_C28895g</name>
</gene>
<dbReference type="Proteomes" id="UP000256601">
    <property type="component" value="Unassembled WGS sequence"/>
</dbReference>
<proteinExistence type="predicted"/>
<dbReference type="AlphaFoldDB" id="A0A1D8NC15"/>
<evidence type="ECO:0000313" key="3">
    <source>
        <dbReference type="EMBL" id="RDW24304.1"/>
    </source>
</evidence>
<organism evidence="2 4">
    <name type="scientific">Yarrowia lipolytica</name>
    <name type="common">Candida lipolytica</name>
    <dbReference type="NCBI Taxonomy" id="4952"/>
    <lineage>
        <taxon>Eukaryota</taxon>
        <taxon>Fungi</taxon>
        <taxon>Dikarya</taxon>
        <taxon>Ascomycota</taxon>
        <taxon>Saccharomycotina</taxon>
        <taxon>Dipodascomycetes</taxon>
        <taxon>Dipodascales</taxon>
        <taxon>Dipodascales incertae sedis</taxon>
        <taxon>Yarrowia</taxon>
    </lineage>
</organism>
<evidence type="ECO:0000313" key="4">
    <source>
        <dbReference type="Proteomes" id="UP000182444"/>
    </source>
</evidence>
<dbReference type="OMA" id="SEREVAW"/>
<dbReference type="Proteomes" id="UP000182444">
    <property type="component" value="Chromosome 1C"/>
</dbReference>
<evidence type="ECO:0000256" key="1">
    <source>
        <dbReference type="SAM" id="MobiDB-lite"/>
    </source>
</evidence>
<dbReference type="PANTHER" id="PTHR38421">
    <property type="entry name" value="TRANSMEMBRANE PROTEIN USGS"/>
    <property type="match status" value="1"/>
</dbReference>
<reference evidence="3 5" key="2">
    <citation type="submission" date="2018-07" db="EMBL/GenBank/DDBJ databases">
        <title>Draft Genome Assemblies for Five Robust Yarrowia lipolytica Strains Exhibiting High Lipid Production and Pentose Sugar Utilization and Sugar Alcohol Secretion from Undetoxified Lignocellulosic Biomass Hydrolysates.</title>
        <authorList>
            <consortium name="DOE Joint Genome Institute"/>
            <person name="Walker C."/>
            <person name="Ryu S."/>
            <person name="Na H."/>
            <person name="Zane M."/>
            <person name="LaButti K."/>
            <person name="Lipzen A."/>
            <person name="Haridas S."/>
            <person name="Barry K."/>
            <person name="Grigoriev I.V."/>
            <person name="Quarterman J."/>
            <person name="Slininger P."/>
            <person name="Dien B."/>
            <person name="Trinh C.T."/>
        </authorList>
    </citation>
    <scope>NUCLEOTIDE SEQUENCE [LARGE SCALE GENOMIC DNA]</scope>
    <source>
        <strain evidence="3 5">YB392</strain>
    </source>
</reference>
<evidence type="ECO:0000313" key="5">
    <source>
        <dbReference type="Proteomes" id="UP000256601"/>
    </source>
</evidence>
<dbReference type="PANTHER" id="PTHR38421:SF1">
    <property type="entry name" value="TRANSMEMBRANE PROTEIN"/>
    <property type="match status" value="1"/>
</dbReference>
<feature type="region of interest" description="Disordered" evidence="1">
    <location>
        <begin position="357"/>
        <end position="411"/>
    </location>
</feature>
<dbReference type="EMBL" id="KZ859039">
    <property type="protein sequence ID" value="RDW24304.1"/>
    <property type="molecule type" value="Genomic_DNA"/>
</dbReference>
<dbReference type="eggNOG" id="ENOG502QW50">
    <property type="taxonomic scope" value="Eukaryota"/>
</dbReference>
<evidence type="ECO:0008006" key="6">
    <source>
        <dbReference type="Google" id="ProtNLM"/>
    </source>
</evidence>
<accession>A0A1D8NC15</accession>
<dbReference type="GeneID" id="2909869"/>
<dbReference type="VEuPathDB" id="FungiDB:YALI0_C20911g"/>
<protein>
    <recommendedName>
        <fullName evidence="6">Transmembrane protein UsgS</fullName>
    </recommendedName>
</protein>
<evidence type="ECO:0000313" key="2">
    <source>
        <dbReference type="EMBL" id="AOW03174.1"/>
    </source>
</evidence>
<sequence length="411" mass="45727">MPSPIFLSRPPPNFSPLAIVRGFQLFFVGAYRSLQNPDIFRTEHYRKALKMLGYSLGIQLLIWSPILVLKWFLHLSKLAFTGQDARFTINDALGSLRFIQNHVLNLGPFVIAGMRYFRPEIDEIFLRSLQHADQTYAKKHPELKNPPQYYMPLVTYKEQARAYGTGKGGRPWWSFMSGKSSSGNDFSSFLSRMATRTAFTLAMYLIKDVPVLGSLSINSASFYSFNQVVGTPAAAAVFGLGLMVPKKWLLVFLSAFWGSRSLVRELLIPYFKRIPFTTTDRQHWLAAREGVIFGFGAGFFLLLRIPYVGLLTYGVAEASAAYLITKISDPPPHPSQFMPWSEREVAWTFNDSDLMGDGPSKQAHAAAAAAASSKPAGVPGVPGAFKPSSSSKPAHPQLPPRPPAYHRQNSL</sequence>
<dbReference type="VEuPathDB" id="FungiDB:YALI1_C28895g"/>
<reference evidence="2 4" key="1">
    <citation type="journal article" date="2016" name="PLoS ONE">
        <title>Sequence Assembly of Yarrowia lipolytica Strain W29/CLIB89 Shows Transposable Element Diversity.</title>
        <authorList>
            <person name="Magnan C."/>
            <person name="Yu J."/>
            <person name="Chang I."/>
            <person name="Jahn E."/>
            <person name="Kanomata Y."/>
            <person name="Wu J."/>
            <person name="Zeller M."/>
            <person name="Oakes M."/>
            <person name="Baldi P."/>
            <person name="Sandmeyer S."/>
        </authorList>
    </citation>
    <scope>NUCLEOTIDE SEQUENCE [LARGE SCALE GENOMIC DNA]</scope>
    <source>
        <strain evidence="2">CLIB89</strain>
        <strain evidence="4">CLIB89(W29)</strain>
    </source>
</reference>
<dbReference type="KEGG" id="yli:2909869"/>
<dbReference type="EMBL" id="CP017555">
    <property type="protein sequence ID" value="AOW03174.1"/>
    <property type="molecule type" value="Genomic_DNA"/>
</dbReference>
<name>A0A1D8NC15_YARLL</name>